<feature type="transmembrane region" description="Helical" evidence="2">
    <location>
        <begin position="71"/>
        <end position="90"/>
    </location>
</feature>
<dbReference type="GO" id="GO:0042925">
    <property type="term" value="F:benzoate transmembrane transporter activity"/>
    <property type="evidence" value="ECO:0007669"/>
    <property type="project" value="InterPro"/>
</dbReference>
<feature type="transmembrane region" description="Helical" evidence="2">
    <location>
        <begin position="97"/>
        <end position="115"/>
    </location>
</feature>
<protein>
    <submittedName>
        <fullName evidence="3">Benzoate transporter</fullName>
    </submittedName>
</protein>
<evidence type="ECO:0000256" key="1">
    <source>
        <dbReference type="SAM" id="MobiDB-lite"/>
    </source>
</evidence>
<feature type="transmembrane region" description="Helical" evidence="2">
    <location>
        <begin position="229"/>
        <end position="253"/>
    </location>
</feature>
<evidence type="ECO:0000313" key="3">
    <source>
        <dbReference type="EMBL" id="HBP28107.1"/>
    </source>
</evidence>
<dbReference type="Pfam" id="PF03594">
    <property type="entry name" value="BenE"/>
    <property type="match status" value="1"/>
</dbReference>
<dbReference type="Proteomes" id="UP000264036">
    <property type="component" value="Unassembled WGS sequence"/>
</dbReference>
<keyword evidence="2" id="KW-1133">Transmembrane helix</keyword>
<evidence type="ECO:0000256" key="2">
    <source>
        <dbReference type="SAM" id="Phobius"/>
    </source>
</evidence>
<feature type="transmembrane region" description="Helical" evidence="2">
    <location>
        <begin position="171"/>
        <end position="191"/>
    </location>
</feature>
<feature type="transmembrane region" description="Helical" evidence="2">
    <location>
        <begin position="376"/>
        <end position="392"/>
    </location>
</feature>
<keyword evidence="2" id="KW-0812">Transmembrane</keyword>
<feature type="transmembrane region" description="Helical" evidence="2">
    <location>
        <begin position="37"/>
        <end position="59"/>
    </location>
</feature>
<sequence>MDTRQSAVEHKEAHKDPVAPGWIAGLRGLPAALNLNSISAGLVAAIFGCSGPALIVIGAAQAGQLSNGQTVAWLLAIYLLGGIISIFMGMRYRMPITGAYSIPGAAIMAAAFASFSYQEAVGAFIMAGVLVLILGVTGVIGRIMRWVPMPIVMAMIAGAMIRFGIGAVEAVSAAPLIAGLAALAFFLTGRLTRRVPPVLAALVVGLIITVATGGLQTGTTDLAFVMPQFTAPVFSVGAFFGIAVPLAALVIGAENAQSIGVLMAEGYKPPINTMTVISGIGGIVAGMMGGHNANIAGPMTAICASEQAGEDKDKRYGATIVNGVLFGAFGLVAGLAVPFVMALPKPLIGVVAGLAMIGVLLSSLQGAFGPKLGNQVGAFVAFVVGMSSLNLLGISAPFWALVFGVLASVLADRLTLEKSNEPGSGSKKLPKVSGERGAA</sequence>
<dbReference type="GO" id="GO:0005886">
    <property type="term" value="C:plasma membrane"/>
    <property type="evidence" value="ECO:0007669"/>
    <property type="project" value="TreeGrafter"/>
</dbReference>
<keyword evidence="2" id="KW-0472">Membrane</keyword>
<feature type="transmembrane region" description="Helical" evidence="2">
    <location>
        <begin position="320"/>
        <end position="341"/>
    </location>
</feature>
<dbReference type="PANTHER" id="PTHR30199:SF0">
    <property type="entry name" value="INNER MEMBRANE PROTEIN YDCO"/>
    <property type="match status" value="1"/>
</dbReference>
<organism evidence="3 4">
    <name type="scientific">Advenella kashmirensis</name>
    <dbReference type="NCBI Taxonomy" id="310575"/>
    <lineage>
        <taxon>Bacteria</taxon>
        <taxon>Pseudomonadati</taxon>
        <taxon>Pseudomonadota</taxon>
        <taxon>Betaproteobacteria</taxon>
        <taxon>Burkholderiales</taxon>
        <taxon>Alcaligenaceae</taxon>
    </lineage>
</organism>
<dbReference type="InterPro" id="IPR004711">
    <property type="entry name" value="Benzoate_Transporter"/>
</dbReference>
<dbReference type="EMBL" id="DOEK01000004">
    <property type="protein sequence ID" value="HBP28107.1"/>
    <property type="molecule type" value="Genomic_DNA"/>
</dbReference>
<dbReference type="PANTHER" id="PTHR30199">
    <property type="entry name" value="MFS FAMILY TRANSPORTER, PREDICTED SUBSTRATE BENZOATE"/>
    <property type="match status" value="1"/>
</dbReference>
<dbReference type="NCBIfam" id="TIGR00843">
    <property type="entry name" value="benE"/>
    <property type="match status" value="1"/>
</dbReference>
<feature type="transmembrane region" description="Helical" evidence="2">
    <location>
        <begin position="347"/>
        <end position="364"/>
    </location>
</feature>
<accession>A0A356LAU0</accession>
<dbReference type="AlphaFoldDB" id="A0A356LAU0"/>
<feature type="region of interest" description="Disordered" evidence="1">
    <location>
        <begin position="419"/>
        <end position="439"/>
    </location>
</feature>
<gene>
    <name evidence="3" type="ORF">DD666_01665</name>
</gene>
<evidence type="ECO:0000313" key="4">
    <source>
        <dbReference type="Proteomes" id="UP000264036"/>
    </source>
</evidence>
<name>A0A356LAU0_9BURK</name>
<proteinExistence type="predicted"/>
<feature type="transmembrane region" description="Helical" evidence="2">
    <location>
        <begin position="198"/>
        <end position="217"/>
    </location>
</feature>
<reference evidence="3 4" key="1">
    <citation type="journal article" date="2018" name="Nat. Biotechnol.">
        <title>A standardized bacterial taxonomy based on genome phylogeny substantially revises the tree of life.</title>
        <authorList>
            <person name="Parks D.H."/>
            <person name="Chuvochina M."/>
            <person name="Waite D.W."/>
            <person name="Rinke C."/>
            <person name="Skarshewski A."/>
            <person name="Chaumeil P.A."/>
            <person name="Hugenholtz P."/>
        </authorList>
    </citation>
    <scope>NUCLEOTIDE SEQUENCE [LARGE SCALE GENOMIC DNA]</scope>
    <source>
        <strain evidence="3">UBA10707</strain>
    </source>
</reference>
<feature type="transmembrane region" description="Helical" evidence="2">
    <location>
        <begin position="121"/>
        <end position="140"/>
    </location>
</feature>
<comment type="caution">
    <text evidence="3">The sequence shown here is derived from an EMBL/GenBank/DDBJ whole genome shotgun (WGS) entry which is preliminary data.</text>
</comment>